<evidence type="ECO:0000313" key="2">
    <source>
        <dbReference type="RefSeq" id="XP_045140665.1"/>
    </source>
</evidence>
<keyword evidence="1" id="KW-1185">Reference proteome</keyword>
<organism evidence="1 2">
    <name type="scientific">Echinops telfairi</name>
    <name type="common">Lesser hedgehog tenrec</name>
    <dbReference type="NCBI Taxonomy" id="9371"/>
    <lineage>
        <taxon>Eukaryota</taxon>
        <taxon>Metazoa</taxon>
        <taxon>Chordata</taxon>
        <taxon>Craniata</taxon>
        <taxon>Vertebrata</taxon>
        <taxon>Euteleostomi</taxon>
        <taxon>Mammalia</taxon>
        <taxon>Eutheria</taxon>
        <taxon>Afrotheria</taxon>
        <taxon>Tenrecidae</taxon>
        <taxon>Tenrecinae</taxon>
        <taxon>Echinops</taxon>
    </lineage>
</organism>
<reference evidence="2" key="1">
    <citation type="submission" date="2025-08" db="UniProtKB">
        <authorList>
            <consortium name="RefSeq"/>
        </authorList>
    </citation>
    <scope>IDENTIFICATION</scope>
</reference>
<dbReference type="RefSeq" id="XP_045140665.1">
    <property type="nucleotide sequence ID" value="XM_045284730.1"/>
</dbReference>
<protein>
    <submittedName>
        <fullName evidence="2">Protocadherin gamma-A10-like</fullName>
    </submittedName>
</protein>
<gene>
    <name evidence="2" type="primary">LOC123521044</name>
</gene>
<sequence length="184" mass="19805">MLDRDSLKQSLVVVVQDHGQPPLSATVTLTVAVADSIPDDLADLSSRESPTNVDESGLTLYLVVAVAAVSCVFLAFVSMLLVLRLRRWHTKHLLRASGGGLSSLQASHSVGVDGVRAFLQTYSHEVSLTADSGKSHIIFPQPNYADTLISAESCGKSEPLSTQEESAFCKEEDSFIQQWGSECL</sequence>
<dbReference type="Proteomes" id="UP000694863">
    <property type="component" value="Unplaced"/>
</dbReference>
<accession>A0AC55CNF0</accession>
<name>A0AC55CNF0_ECHTE</name>
<proteinExistence type="predicted"/>
<evidence type="ECO:0000313" key="1">
    <source>
        <dbReference type="Proteomes" id="UP000694863"/>
    </source>
</evidence>